<keyword evidence="7" id="KW-1185">Reference proteome</keyword>
<reference evidence="6" key="1">
    <citation type="submission" date="2022-10" db="EMBL/GenBank/DDBJ databases">
        <title>Determination and structural analysis of whole genome sequence of Sarocladium strictum F4-1.</title>
        <authorList>
            <person name="Hu L."/>
            <person name="Jiang Y."/>
        </authorList>
    </citation>
    <scope>NUCLEOTIDE SEQUENCE</scope>
    <source>
        <strain evidence="6">F4-1</strain>
    </source>
</reference>
<evidence type="ECO:0000259" key="5">
    <source>
        <dbReference type="PROSITE" id="PS51460"/>
    </source>
</evidence>
<feature type="region of interest" description="Disordered" evidence="4">
    <location>
        <begin position="1"/>
        <end position="25"/>
    </location>
</feature>
<evidence type="ECO:0000256" key="2">
    <source>
        <dbReference type="ARBA" id="ARBA00022490"/>
    </source>
</evidence>
<keyword evidence="2" id="KW-0963">Cytoplasm</keyword>
<evidence type="ECO:0000313" key="6">
    <source>
        <dbReference type="EMBL" id="KAK0392371.1"/>
    </source>
</evidence>
<feature type="region of interest" description="Disordered" evidence="4">
    <location>
        <begin position="763"/>
        <end position="860"/>
    </location>
</feature>
<feature type="region of interest" description="Disordered" evidence="4">
    <location>
        <begin position="486"/>
        <end position="535"/>
    </location>
</feature>
<evidence type="ECO:0000256" key="3">
    <source>
        <dbReference type="ARBA" id="ARBA00023212"/>
    </source>
</evidence>
<gene>
    <name evidence="6" type="ORF">NLU13_1866</name>
</gene>
<dbReference type="PROSITE" id="PS51460">
    <property type="entry name" value="GAR"/>
    <property type="match status" value="1"/>
</dbReference>
<feature type="domain" description="GAR" evidence="5">
    <location>
        <begin position="685"/>
        <end position="762"/>
    </location>
</feature>
<comment type="subcellular location">
    <subcellularLocation>
        <location evidence="1">Cytoplasm</location>
        <location evidence="1">Cytoskeleton</location>
    </subcellularLocation>
</comment>
<dbReference type="SUPFAM" id="SSF143575">
    <property type="entry name" value="GAS2 domain-like"/>
    <property type="match status" value="1"/>
</dbReference>
<dbReference type="InterPro" id="IPR003108">
    <property type="entry name" value="GAR_dom"/>
</dbReference>
<dbReference type="Pfam" id="PF02187">
    <property type="entry name" value="GAS2"/>
    <property type="match status" value="1"/>
</dbReference>
<dbReference type="AlphaFoldDB" id="A0AA39LC64"/>
<keyword evidence="3" id="KW-0206">Cytoskeleton</keyword>
<feature type="region of interest" description="Disordered" evidence="4">
    <location>
        <begin position="580"/>
        <end position="626"/>
    </location>
</feature>
<feature type="region of interest" description="Disordered" evidence="4">
    <location>
        <begin position="675"/>
        <end position="709"/>
    </location>
</feature>
<dbReference type="GO" id="GO:0005856">
    <property type="term" value="C:cytoskeleton"/>
    <property type="evidence" value="ECO:0007669"/>
    <property type="project" value="UniProtKB-SubCell"/>
</dbReference>
<evidence type="ECO:0000313" key="7">
    <source>
        <dbReference type="Proteomes" id="UP001175261"/>
    </source>
</evidence>
<proteinExistence type="predicted"/>
<sequence length="948" mass="103599">MNDPPQLLRPTRQLPSHSPTRHRHTASVSDDFLLQLAPHSCVDALASPTGSLRACLDGASASERDFTMRTAVASKMIWDWVQELSEWSWPSQGGCAGFEAPDTGSRKSAVHVTGPEEENKEQVFMGSLRAEDVALYEARIETIQRDMLELEVEDIKSHVLSDYILPLSRPSTPMSGASRSSTLTSVSSYHKMEDLSAAITAIVIQTLPNLAKLSRLLQVWGTRLRVLQQVPRLLLAIEDAEVALLSGWNAITVPATMAQQQGPGNVQKPSLSREHYAVMKSVIEKKVTTGGWIADYMLDCLEGQADTLPDEWLDRLENVEQDYAEWVATCERKIQETEWMQDIPLRERRSETASDTEESDAQNGNHNNEKAHEQTHSHEQPVKVMTLGTLDTEPSTITTDTSITPPTQTVQQLNDLAQARETKDGLVSDSPEVADAPAPQAALGLDGANNDSYTPYLAPSLPIVAIADADTAANHHAMTTDAVMDEDSAYPDLDDDIDLPALRPDSRRNSDASQTSTVLHGPSSHFEGSDMPEISASPDIVHTQIREAEYISTSPPSSPPLPQEGELEKNKVQLADISAIGTVPEEEEMPRTPLDESFIDDDDDSFSVSEAAMGSPSKRRESSGDIHLRQQISQIIESIPAKIRLVNETPNVNLNPPDLQLPKIRKKPSIDRFKRSGSAMSTMSSRSGTPAFTLSPAKNSRPSRAQRGQQEIKVYHLSRSTGEAPIKLFIRCVGENGERVMVRVGGGWADLSEYLKEYASHHKRRSAAGDGPKVEVRDVPGVPNVRHTAIGSSPPSRPGSALDSPHTPLNVRKARRSSGAFGHEAPRLQPRTPAAVGADDSLGAIPQSEESMRSRSSSRLSWVEDDSSFLGLAGPSGKRVEMSEENKAWVESVKEKVRLVSGERRTPPLGTVGAVSDDLNSNKGRFGELGKVGGTKRLFRKGEELRKK</sequence>
<name>A0AA39LC64_SARSR</name>
<feature type="compositionally biased region" description="Basic and acidic residues" evidence="4">
    <location>
        <begin position="367"/>
        <end position="381"/>
    </location>
</feature>
<organism evidence="6 7">
    <name type="scientific">Sarocladium strictum</name>
    <name type="common">Black bundle disease fungus</name>
    <name type="synonym">Acremonium strictum</name>
    <dbReference type="NCBI Taxonomy" id="5046"/>
    <lineage>
        <taxon>Eukaryota</taxon>
        <taxon>Fungi</taxon>
        <taxon>Dikarya</taxon>
        <taxon>Ascomycota</taxon>
        <taxon>Pezizomycotina</taxon>
        <taxon>Sordariomycetes</taxon>
        <taxon>Hypocreomycetidae</taxon>
        <taxon>Hypocreales</taxon>
        <taxon>Sarocladiaceae</taxon>
        <taxon>Sarocladium</taxon>
    </lineage>
</organism>
<accession>A0AA39LC64</accession>
<dbReference type="GO" id="GO:0008017">
    <property type="term" value="F:microtubule binding"/>
    <property type="evidence" value="ECO:0007669"/>
    <property type="project" value="InterPro"/>
</dbReference>
<feature type="compositionally biased region" description="Low complexity" evidence="4">
    <location>
        <begin position="676"/>
        <end position="689"/>
    </location>
</feature>
<evidence type="ECO:0000256" key="4">
    <source>
        <dbReference type="SAM" id="MobiDB-lite"/>
    </source>
</evidence>
<feature type="region of interest" description="Disordered" evidence="4">
    <location>
        <begin position="343"/>
        <end position="382"/>
    </location>
</feature>
<dbReference type="InterPro" id="IPR036534">
    <property type="entry name" value="GAR_dom_sf"/>
</dbReference>
<protein>
    <recommendedName>
        <fullName evidence="5">GAR domain-containing protein</fullName>
    </recommendedName>
</protein>
<feature type="compositionally biased region" description="Acidic residues" evidence="4">
    <location>
        <begin position="486"/>
        <end position="498"/>
    </location>
</feature>
<dbReference type="Proteomes" id="UP001175261">
    <property type="component" value="Unassembled WGS sequence"/>
</dbReference>
<dbReference type="Gene3D" id="3.30.920.20">
    <property type="entry name" value="Gas2-like domain"/>
    <property type="match status" value="1"/>
</dbReference>
<evidence type="ECO:0000256" key="1">
    <source>
        <dbReference type="ARBA" id="ARBA00004245"/>
    </source>
</evidence>
<dbReference type="EMBL" id="JAPDFR010000001">
    <property type="protein sequence ID" value="KAK0392371.1"/>
    <property type="molecule type" value="Genomic_DNA"/>
</dbReference>
<feature type="compositionally biased region" description="Low complexity" evidence="4">
    <location>
        <begin position="1"/>
        <end position="15"/>
    </location>
</feature>
<feature type="compositionally biased region" description="Polar residues" evidence="4">
    <location>
        <begin position="690"/>
        <end position="709"/>
    </location>
</feature>
<comment type="caution">
    <text evidence="6">The sequence shown here is derived from an EMBL/GenBank/DDBJ whole genome shotgun (WGS) entry which is preliminary data.</text>
</comment>